<evidence type="ECO:0000256" key="1">
    <source>
        <dbReference type="SAM" id="MobiDB-lite"/>
    </source>
</evidence>
<evidence type="ECO:0000256" key="2">
    <source>
        <dbReference type="SAM" id="Phobius"/>
    </source>
</evidence>
<dbReference type="AlphaFoldDB" id="A0A0J6WKC1"/>
<sequence>MGQLRGKVIDAQRPWRAGMALAVAIGLSATLMAWHVCNGGPLSAMALPVSAITLCATAAVRRRRAMESALAGGRRARCAPRCQGSTGSPAMAGACTPRPARRLFEP</sequence>
<dbReference type="EMBL" id="JYNL01000009">
    <property type="protein sequence ID" value="KMO82453.1"/>
    <property type="molecule type" value="Genomic_DNA"/>
</dbReference>
<feature type="region of interest" description="Disordered" evidence="1">
    <location>
        <begin position="81"/>
        <end position="106"/>
    </location>
</feature>
<comment type="caution">
    <text evidence="3">The sequence shown here is derived from an EMBL/GenBank/DDBJ whole genome shotgun (WGS) entry which is preliminary data.</text>
</comment>
<feature type="transmembrane region" description="Helical" evidence="2">
    <location>
        <begin position="15"/>
        <end position="36"/>
    </location>
</feature>
<dbReference type="PATRIC" id="fig|37916.4.peg.952"/>
<reference evidence="3 4" key="1">
    <citation type="journal article" date="2015" name="Genome Biol. Evol.">
        <title>Characterization of Three Mycobacterium spp. with Potential Use in Bioremediation by Genome Sequencing and Comparative Genomics.</title>
        <authorList>
            <person name="Das S."/>
            <person name="Pettersson B.M."/>
            <person name="Behra P.R."/>
            <person name="Ramesh M."/>
            <person name="Dasgupta S."/>
            <person name="Bhattacharya A."/>
            <person name="Kirsebom L.A."/>
        </authorList>
    </citation>
    <scope>NUCLEOTIDE SEQUENCE [LARGE SCALE GENOMIC DNA]</scope>
    <source>
        <strain evidence="3 4">DSM 43826</strain>
    </source>
</reference>
<evidence type="ECO:0000313" key="4">
    <source>
        <dbReference type="Proteomes" id="UP000036513"/>
    </source>
</evidence>
<dbReference type="Proteomes" id="UP000036513">
    <property type="component" value="Unassembled WGS sequence"/>
</dbReference>
<gene>
    <name evidence="3" type="ORF">MCHLDSM_01076</name>
</gene>
<evidence type="ECO:0000313" key="3">
    <source>
        <dbReference type="EMBL" id="KMO82453.1"/>
    </source>
</evidence>
<accession>A0A0J6WKC1</accession>
<keyword evidence="2" id="KW-0812">Transmembrane</keyword>
<organism evidence="3 4">
    <name type="scientific">Mycolicibacterium chlorophenolicum</name>
    <dbReference type="NCBI Taxonomy" id="37916"/>
    <lineage>
        <taxon>Bacteria</taxon>
        <taxon>Bacillati</taxon>
        <taxon>Actinomycetota</taxon>
        <taxon>Actinomycetes</taxon>
        <taxon>Mycobacteriales</taxon>
        <taxon>Mycobacteriaceae</taxon>
        <taxon>Mycolicibacterium</taxon>
    </lineage>
</organism>
<name>A0A0J6WKC1_9MYCO</name>
<feature type="transmembrane region" description="Helical" evidence="2">
    <location>
        <begin position="42"/>
        <end position="60"/>
    </location>
</feature>
<keyword evidence="2" id="KW-0472">Membrane</keyword>
<proteinExistence type="predicted"/>
<keyword evidence="2" id="KW-1133">Transmembrane helix</keyword>
<protein>
    <submittedName>
        <fullName evidence="3">Uncharacterized protein</fullName>
    </submittedName>
</protein>
<dbReference type="STRING" id="37916.MCHLDSM_01076"/>
<keyword evidence="4" id="KW-1185">Reference proteome</keyword>